<dbReference type="EMBL" id="AVOT02003118">
    <property type="protein sequence ID" value="MBW0472538.1"/>
    <property type="molecule type" value="Genomic_DNA"/>
</dbReference>
<organism evidence="2 3">
    <name type="scientific">Austropuccinia psidii MF-1</name>
    <dbReference type="NCBI Taxonomy" id="1389203"/>
    <lineage>
        <taxon>Eukaryota</taxon>
        <taxon>Fungi</taxon>
        <taxon>Dikarya</taxon>
        <taxon>Basidiomycota</taxon>
        <taxon>Pucciniomycotina</taxon>
        <taxon>Pucciniomycetes</taxon>
        <taxon>Pucciniales</taxon>
        <taxon>Sphaerophragmiaceae</taxon>
        <taxon>Austropuccinia</taxon>
    </lineage>
</organism>
<feature type="region of interest" description="Disordered" evidence="1">
    <location>
        <begin position="121"/>
        <end position="152"/>
    </location>
</feature>
<name>A0A9Q3GM19_9BASI</name>
<gene>
    <name evidence="2" type="ORF">O181_012253</name>
</gene>
<dbReference type="AlphaFoldDB" id="A0A9Q3GM19"/>
<evidence type="ECO:0000256" key="1">
    <source>
        <dbReference type="SAM" id="MobiDB-lite"/>
    </source>
</evidence>
<feature type="compositionally biased region" description="Polar residues" evidence="1">
    <location>
        <begin position="130"/>
        <end position="142"/>
    </location>
</feature>
<comment type="caution">
    <text evidence="2">The sequence shown here is derived from an EMBL/GenBank/DDBJ whole genome shotgun (WGS) entry which is preliminary data.</text>
</comment>
<sequence length="152" mass="16423">MPCKQTLCQLTTGLCGNQWSEDLFCGKQTPFPSPISTFASSELTLPPFVEPSQHNEPPIPGLSQASDFQLASHGNNFTCEPEPEVTPTQSLEEPFACPATPLSFIIINNLPVKTPLPHLPSSPLPPIASENPSASSPRNQSPLIPMMRLCMN</sequence>
<evidence type="ECO:0000313" key="3">
    <source>
        <dbReference type="Proteomes" id="UP000765509"/>
    </source>
</evidence>
<keyword evidence="3" id="KW-1185">Reference proteome</keyword>
<protein>
    <submittedName>
        <fullName evidence="2">Uncharacterized protein</fullName>
    </submittedName>
</protein>
<accession>A0A9Q3GM19</accession>
<evidence type="ECO:0000313" key="2">
    <source>
        <dbReference type="EMBL" id="MBW0472538.1"/>
    </source>
</evidence>
<dbReference type="Proteomes" id="UP000765509">
    <property type="component" value="Unassembled WGS sequence"/>
</dbReference>
<proteinExistence type="predicted"/>
<reference evidence="2" key="1">
    <citation type="submission" date="2021-03" db="EMBL/GenBank/DDBJ databases">
        <title>Draft genome sequence of rust myrtle Austropuccinia psidii MF-1, a brazilian biotype.</title>
        <authorList>
            <person name="Quecine M.C."/>
            <person name="Pachon D.M.R."/>
            <person name="Bonatelli M.L."/>
            <person name="Correr F.H."/>
            <person name="Franceschini L.M."/>
            <person name="Leite T.F."/>
            <person name="Margarido G.R.A."/>
            <person name="Almeida C.A."/>
            <person name="Ferrarezi J.A."/>
            <person name="Labate C.A."/>
        </authorList>
    </citation>
    <scope>NUCLEOTIDE SEQUENCE</scope>
    <source>
        <strain evidence="2">MF-1</strain>
    </source>
</reference>